<evidence type="ECO:0000256" key="4">
    <source>
        <dbReference type="ARBA" id="ARBA00022679"/>
    </source>
</evidence>
<evidence type="ECO:0000256" key="3">
    <source>
        <dbReference type="ARBA" id="ARBA00022676"/>
    </source>
</evidence>
<comment type="caution">
    <text evidence="6">The sequence shown here is derived from an EMBL/GenBank/DDBJ whole genome shotgun (WGS) entry which is preliminary data.</text>
</comment>
<accession>A0A166H3B7</accession>
<sequence>MNVGSVIVTYNPNIQQLRRNLDSVTTQVNQVIIVDNGSDNLKAISGLSQKYKNIEITCLYKNLGIAAAQNKGFSIFDKRNYDWILTLDQDSVISRKYVNNLLSIIQYKDAGIITGAYVDLKWTPAKIAQVRSTRTENIQPVNEEISSGNLVLLKAWKNVEGFDEKLFIDYVDFDFDYKLSRFGYRIYRVNGAEFEHKIGESIKKNWLTKILLLNNKDLFDHSAQRLFYMNRNRIIVRKRFPEWGSDKRMIIRELLNLREIIVMSGPRLFKFKKAISGIKHGVFYKDR</sequence>
<dbReference type="SUPFAM" id="SSF53448">
    <property type="entry name" value="Nucleotide-diphospho-sugar transferases"/>
    <property type="match status" value="1"/>
</dbReference>
<proteinExistence type="inferred from homology"/>
<dbReference type="InterPro" id="IPR029044">
    <property type="entry name" value="Nucleotide-diphossugar_trans"/>
</dbReference>
<evidence type="ECO:0000313" key="6">
    <source>
        <dbReference type="EMBL" id="KZL41393.1"/>
    </source>
</evidence>
<keyword evidence="4 6" id="KW-0808">Transferase</keyword>
<dbReference type="InterPro" id="IPR001173">
    <property type="entry name" value="Glyco_trans_2-like"/>
</dbReference>
<name>A0A166H3B7_SECCO</name>
<protein>
    <submittedName>
        <fullName evidence="6">Rhamnosyltransferase</fullName>
    </submittedName>
</protein>
<dbReference type="AlphaFoldDB" id="A0A166H3B7"/>
<keyword evidence="7" id="KW-1185">Reference proteome</keyword>
<evidence type="ECO:0000259" key="5">
    <source>
        <dbReference type="Pfam" id="PF00535"/>
    </source>
</evidence>
<dbReference type="PANTHER" id="PTHR43179:SF12">
    <property type="entry name" value="GALACTOFURANOSYLTRANSFERASE GLFT2"/>
    <property type="match status" value="1"/>
</dbReference>
<dbReference type="Proteomes" id="UP000076480">
    <property type="component" value="Unassembled WGS sequence"/>
</dbReference>
<dbReference type="PATRIC" id="fig|33960.6.peg.1823"/>
<comment type="pathway">
    <text evidence="1">Cell wall biogenesis; cell wall polysaccharide biosynthesis.</text>
</comment>
<dbReference type="Gene3D" id="3.90.550.10">
    <property type="entry name" value="Spore Coat Polysaccharide Biosynthesis Protein SpsA, Chain A"/>
    <property type="match status" value="1"/>
</dbReference>
<dbReference type="OrthoDB" id="9771846at2"/>
<gene>
    <name evidence="6" type="ORF">TY91_06400</name>
</gene>
<evidence type="ECO:0000256" key="2">
    <source>
        <dbReference type="ARBA" id="ARBA00006739"/>
    </source>
</evidence>
<feature type="domain" description="Glycosyltransferase 2-like" evidence="5">
    <location>
        <begin position="6"/>
        <end position="130"/>
    </location>
</feature>
<organism evidence="6 7">
    <name type="scientific">Secundilactobacillus collinoides</name>
    <name type="common">Lactobacillus collinoides</name>
    <dbReference type="NCBI Taxonomy" id="33960"/>
    <lineage>
        <taxon>Bacteria</taxon>
        <taxon>Bacillati</taxon>
        <taxon>Bacillota</taxon>
        <taxon>Bacilli</taxon>
        <taxon>Lactobacillales</taxon>
        <taxon>Lactobacillaceae</taxon>
        <taxon>Secundilactobacillus</taxon>
    </lineage>
</organism>
<dbReference type="RefSeq" id="WP_063285353.1">
    <property type="nucleotide sequence ID" value="NZ_JYDC01000036.1"/>
</dbReference>
<comment type="similarity">
    <text evidence="2">Belongs to the glycosyltransferase 2 family.</text>
</comment>
<dbReference type="GO" id="GO:0016757">
    <property type="term" value="F:glycosyltransferase activity"/>
    <property type="evidence" value="ECO:0007669"/>
    <property type="project" value="UniProtKB-KW"/>
</dbReference>
<dbReference type="PANTHER" id="PTHR43179">
    <property type="entry name" value="RHAMNOSYLTRANSFERASE WBBL"/>
    <property type="match status" value="1"/>
</dbReference>
<evidence type="ECO:0000256" key="1">
    <source>
        <dbReference type="ARBA" id="ARBA00004776"/>
    </source>
</evidence>
<dbReference type="Pfam" id="PF00535">
    <property type="entry name" value="Glycos_transf_2"/>
    <property type="match status" value="1"/>
</dbReference>
<dbReference type="EMBL" id="JYDC01000036">
    <property type="protein sequence ID" value="KZL41393.1"/>
    <property type="molecule type" value="Genomic_DNA"/>
</dbReference>
<evidence type="ECO:0000313" key="7">
    <source>
        <dbReference type="Proteomes" id="UP000076480"/>
    </source>
</evidence>
<reference evidence="6 7" key="1">
    <citation type="submission" date="2015-02" db="EMBL/GenBank/DDBJ databases">
        <title>Draft genome sequence of Lactobacillus collinoides CUPV2371 isolated from a natural cider, the first genome sequence of a strain of this species.</title>
        <authorList>
            <person name="Puertas A.I."/>
            <person name="Spano G."/>
            <person name="Capozzi V."/>
            <person name="Lamontanara A."/>
            <person name="Orru L."/>
            <person name="Duenas M.T."/>
        </authorList>
    </citation>
    <scope>NUCLEOTIDE SEQUENCE [LARGE SCALE GENOMIC DNA]</scope>
    <source>
        <strain evidence="6 7">237</strain>
    </source>
</reference>
<keyword evidence="3" id="KW-0328">Glycosyltransferase</keyword>